<feature type="transmembrane region" description="Helical" evidence="7">
    <location>
        <begin position="632"/>
        <end position="655"/>
    </location>
</feature>
<feature type="transmembrane region" description="Helical" evidence="7">
    <location>
        <begin position="68"/>
        <end position="90"/>
    </location>
</feature>
<protein>
    <submittedName>
        <fullName evidence="8">Oligopeptide transporter</fullName>
    </submittedName>
</protein>
<dbReference type="NCBIfam" id="TIGR00728">
    <property type="entry name" value="OPT_sfam"/>
    <property type="match status" value="1"/>
</dbReference>
<evidence type="ECO:0000256" key="3">
    <source>
        <dbReference type="ARBA" id="ARBA00022448"/>
    </source>
</evidence>
<name>A0ABR2I9Z7_9PEZI</name>
<dbReference type="PANTHER" id="PTHR31645:SF3">
    <property type="entry name" value="OLIGOPEPTIDE TRANSPORTER"/>
    <property type="match status" value="1"/>
</dbReference>
<gene>
    <name evidence="8" type="ORF">PGQ11_010542</name>
</gene>
<feature type="transmembrane region" description="Helical" evidence="7">
    <location>
        <begin position="96"/>
        <end position="115"/>
    </location>
</feature>
<evidence type="ECO:0000256" key="2">
    <source>
        <dbReference type="ARBA" id="ARBA00008807"/>
    </source>
</evidence>
<evidence type="ECO:0000256" key="6">
    <source>
        <dbReference type="ARBA" id="ARBA00023136"/>
    </source>
</evidence>
<keyword evidence="4 7" id="KW-0812">Transmembrane</keyword>
<dbReference type="InterPro" id="IPR045035">
    <property type="entry name" value="YSL-like"/>
</dbReference>
<feature type="transmembrane region" description="Helical" evidence="7">
    <location>
        <begin position="571"/>
        <end position="596"/>
    </location>
</feature>
<comment type="subcellular location">
    <subcellularLocation>
        <location evidence="1">Membrane</location>
        <topology evidence="1">Multi-pass membrane protein</topology>
    </subcellularLocation>
</comment>
<comment type="caution">
    <text evidence="8">The sequence shown here is derived from an EMBL/GenBank/DDBJ whole genome shotgun (WGS) entry which is preliminary data.</text>
</comment>
<evidence type="ECO:0000256" key="7">
    <source>
        <dbReference type="SAM" id="Phobius"/>
    </source>
</evidence>
<feature type="transmembrane region" description="Helical" evidence="7">
    <location>
        <begin position="715"/>
        <end position="735"/>
    </location>
</feature>
<feature type="transmembrane region" description="Helical" evidence="7">
    <location>
        <begin position="676"/>
        <end position="703"/>
    </location>
</feature>
<reference evidence="8 9" key="1">
    <citation type="journal article" date="2024" name="IMA Fungus">
        <title>Apiospora arundinis, a panoply of carbohydrate-active enzymes and secondary metabolites.</title>
        <authorList>
            <person name="Sorensen T."/>
            <person name="Petersen C."/>
            <person name="Muurmann A.T."/>
            <person name="Christiansen J.V."/>
            <person name="Brundto M.L."/>
            <person name="Overgaard C.K."/>
            <person name="Boysen A.T."/>
            <person name="Wollenberg R.D."/>
            <person name="Larsen T.O."/>
            <person name="Sorensen J.L."/>
            <person name="Nielsen K.L."/>
            <person name="Sondergaard T.E."/>
        </authorList>
    </citation>
    <scope>NUCLEOTIDE SEQUENCE [LARGE SCALE GENOMIC DNA]</scope>
    <source>
        <strain evidence="8 9">AAU 773</strain>
    </source>
</reference>
<dbReference type="Pfam" id="PF03169">
    <property type="entry name" value="OPT"/>
    <property type="match status" value="1"/>
</dbReference>
<feature type="transmembrane region" description="Helical" evidence="7">
    <location>
        <begin position="295"/>
        <end position="319"/>
    </location>
</feature>
<feature type="transmembrane region" description="Helical" evidence="7">
    <location>
        <begin position="452"/>
        <end position="472"/>
    </location>
</feature>
<evidence type="ECO:0000256" key="5">
    <source>
        <dbReference type="ARBA" id="ARBA00022989"/>
    </source>
</evidence>
<evidence type="ECO:0000313" key="9">
    <source>
        <dbReference type="Proteomes" id="UP001390339"/>
    </source>
</evidence>
<dbReference type="PANTHER" id="PTHR31645">
    <property type="entry name" value="OLIGOPEPTIDE TRANSPORTER YGL114W-RELATED"/>
    <property type="match status" value="1"/>
</dbReference>
<dbReference type="EMBL" id="JAPCWZ010000006">
    <property type="protein sequence ID" value="KAK8859808.1"/>
    <property type="molecule type" value="Genomic_DNA"/>
</dbReference>
<feature type="transmembrane region" description="Helical" evidence="7">
    <location>
        <begin position="478"/>
        <end position="496"/>
    </location>
</feature>
<evidence type="ECO:0000313" key="8">
    <source>
        <dbReference type="EMBL" id="KAK8859808.1"/>
    </source>
</evidence>
<dbReference type="InterPro" id="IPR004813">
    <property type="entry name" value="OPT"/>
</dbReference>
<keyword evidence="6 7" id="KW-0472">Membrane</keyword>
<sequence length="756" mass="81549">MTTRISNDTSATTVVANDAAHDAELGTTLSSLGDEKPPTPQEEAVPTIVDLYKPLPKLEGVPEEENPLTVRAVVVGIILGSLVNASNVYLGLKTGFLFGASMFGAIFGFGIIKLLTKLFPKVPFLGAPFGPQENSIVQATTAGAGGLGGLFTAALPAMYQLGLMSANPRDDLGRIFTLTLICSFFGLCFTIPLRKFFIVNMARDLRLMFPTPTATALTIHSMHMVAGTEAVNAMKRMKVLAWTFFAAISQRIASYYAIGILYDWHIFTWFFIWGNYQNAAIYVENWGWMFEWTPAFIGSGMLVGLNTAMSLFGGTLFAWGILGPILVKYGICQGRQLAPDSDRWHQYMTYASLNDGTGPNGVASPRYWFLWPGVCVLVCTSLAELLVHWRIFYLAIRYAWENTKTMDFMRKKGGRSRAVFQTQSRQTNPRNRRAENPFQEEDFASEKDQVPLWVWGSGAIAMVIVACIISELQFNVNAGLAILASILAIFFAFLGIHGAGVTDIAPLTASANASQLVFGGITSGQGYSTGQAQMINLVAGSIASGAAEMSQELTSDLRTGFLLRTPPKKQFYAQAIGAVAAMFLAPGVFVLFVTAYPCIIHENASVTDTCAFSAPTVAAWRAVAQAVTEPGITIPLSSGIFALVLGGLSVLQVLVKRTLLSGEREKYRAYLPNWMAIGVAFVLPQTVYSSASLLGATIGHFWMTKRRANYDLYCYAVAAGLIAGEGLGGVVGAALQLGGVSGDLYGTHVGCPLERC</sequence>
<comment type="similarity">
    <text evidence="2">Belongs to the oligopeptide OPT transporter family.</text>
</comment>
<feature type="transmembrane region" description="Helical" evidence="7">
    <location>
        <begin position="175"/>
        <end position="193"/>
    </location>
</feature>
<evidence type="ECO:0000256" key="4">
    <source>
        <dbReference type="ARBA" id="ARBA00022692"/>
    </source>
</evidence>
<keyword evidence="9" id="KW-1185">Reference proteome</keyword>
<dbReference type="Proteomes" id="UP001390339">
    <property type="component" value="Unassembled WGS sequence"/>
</dbReference>
<proteinExistence type="inferred from homology"/>
<keyword evidence="3" id="KW-0813">Transport</keyword>
<accession>A0ABR2I9Z7</accession>
<feature type="transmembrane region" description="Helical" evidence="7">
    <location>
        <begin position="368"/>
        <end position="387"/>
    </location>
</feature>
<keyword evidence="5 7" id="KW-1133">Transmembrane helix</keyword>
<feature type="transmembrane region" description="Helical" evidence="7">
    <location>
        <begin position="136"/>
        <end position="155"/>
    </location>
</feature>
<evidence type="ECO:0000256" key="1">
    <source>
        <dbReference type="ARBA" id="ARBA00004141"/>
    </source>
</evidence>
<organism evidence="8 9">
    <name type="scientific">Apiospora arundinis</name>
    <dbReference type="NCBI Taxonomy" id="335852"/>
    <lineage>
        <taxon>Eukaryota</taxon>
        <taxon>Fungi</taxon>
        <taxon>Dikarya</taxon>
        <taxon>Ascomycota</taxon>
        <taxon>Pezizomycotina</taxon>
        <taxon>Sordariomycetes</taxon>
        <taxon>Xylariomycetidae</taxon>
        <taxon>Amphisphaeriales</taxon>
        <taxon>Apiosporaceae</taxon>
        <taxon>Apiospora</taxon>
    </lineage>
</organism>